<feature type="region of interest" description="Disordered" evidence="2">
    <location>
        <begin position="360"/>
        <end position="386"/>
    </location>
</feature>
<name>A0ABP0JKI4_9DINO</name>
<dbReference type="EMBL" id="CAXAMN010005670">
    <property type="protein sequence ID" value="CAK9014939.1"/>
    <property type="molecule type" value="Genomic_DNA"/>
</dbReference>
<evidence type="ECO:0000313" key="3">
    <source>
        <dbReference type="EMBL" id="CAK9014939.1"/>
    </source>
</evidence>
<evidence type="ECO:0000256" key="1">
    <source>
        <dbReference type="SAM" id="Coils"/>
    </source>
</evidence>
<accession>A0ABP0JKI4</accession>
<feature type="coiled-coil region" evidence="1">
    <location>
        <begin position="894"/>
        <end position="921"/>
    </location>
</feature>
<reference evidence="3 4" key="1">
    <citation type="submission" date="2024-02" db="EMBL/GenBank/DDBJ databases">
        <authorList>
            <person name="Chen Y."/>
            <person name="Shah S."/>
            <person name="Dougan E. K."/>
            <person name="Thang M."/>
            <person name="Chan C."/>
        </authorList>
    </citation>
    <scope>NUCLEOTIDE SEQUENCE [LARGE SCALE GENOMIC DNA]</scope>
</reference>
<evidence type="ECO:0000313" key="4">
    <source>
        <dbReference type="Proteomes" id="UP001642484"/>
    </source>
</evidence>
<dbReference type="Proteomes" id="UP001642484">
    <property type="component" value="Unassembled WGS sequence"/>
</dbReference>
<gene>
    <name evidence="3" type="ORF">CCMP2556_LOCUS11913</name>
</gene>
<keyword evidence="4" id="KW-1185">Reference proteome</keyword>
<comment type="caution">
    <text evidence="3">The sequence shown here is derived from an EMBL/GenBank/DDBJ whole genome shotgun (WGS) entry which is preliminary data.</text>
</comment>
<organism evidence="3 4">
    <name type="scientific">Durusdinium trenchii</name>
    <dbReference type="NCBI Taxonomy" id="1381693"/>
    <lineage>
        <taxon>Eukaryota</taxon>
        <taxon>Sar</taxon>
        <taxon>Alveolata</taxon>
        <taxon>Dinophyceae</taxon>
        <taxon>Suessiales</taxon>
        <taxon>Symbiodiniaceae</taxon>
        <taxon>Durusdinium</taxon>
    </lineage>
</organism>
<evidence type="ECO:0000256" key="2">
    <source>
        <dbReference type="SAM" id="MobiDB-lite"/>
    </source>
</evidence>
<protein>
    <submittedName>
        <fullName evidence="3">Uncharacterized protein</fullName>
    </submittedName>
</protein>
<keyword evidence="1" id="KW-0175">Coiled coil</keyword>
<proteinExistence type="predicted"/>
<sequence>MDPTDAELNNMATLQHVADWAGATGEVHEQLMDALGKPSKLRDIAFINRTVWDNVVAGLKIDTSSGTTTSERDLTPVEASRIEIFRRVTLLRLGANPDHVGSSTAPPVVSIGVSPLPSTSTPTSPTRKLKLSSVIDPTLDAEIIQLEQSEVARMYSTYKAKFGDHPSQEVEPSADQLSGINQMLRSGALPYCDFSVFGPHGLRQLRKAVFTSYVLNVATGEWSKSEAPGPDSIFNWEKSFRPCFSWRQPNPSDWTRMQITSKSFMGSLAMNVEKQEKIPPQEPVENTYQEKDQCLLVFSGKHRPGDLASYLGAEGWIVVIVDKVAPEPTDVLSEHNLDKILADTETGMYDVVGCATPCETLSPLRESPPGPRPLRSLDKPDGLPSEELTESERIQLKEANRLIALSARLAEIQATAGRAFWIENPDHKDKLDLWKTTPLKFLVREFNVWITEFDPCRFGAEVRKPTKLMSFHMNFWGIGDLRCNHPVQQWTRTDGSTYKAPHESLVQRWRTNDEGKKERASKALAGYPPQLNYALAQATVSVSMSRATAMLTALKGELVAMQVYVDDPIMVFDSQNPALKTLLGKSLLWAAITGFPIKLEKTDAGNEVKWIGQAWTQQLNLAAKQAKRACQRGRGPAKQAQPLPMKELAALQHTEPAVEATLQTSLAAARAELAAILAKVPDSANRTATTDFTAQKIEVLADCEAANTLAKSFSDTLGVEIYQTNLARKSMEEKISNESKHLQTLLGEQRLHLEQQIRGHDRELQASLEIAVTNFAEKHSKDVVSTRHDLLELREELQEANRNQCDQLPANSQGELQRLVDGQTKLWATLDQVRHDLGEQLRHKDHSHRISLGGGLSPLDIEELRTQLASERLAREQGDDRCMENIRDLVTEEEQKRSRELQALERRLNKTEDSKNTLLAGTRPATTSACPSGAQIVAQLAQPAACPKLSSFSA</sequence>